<reference evidence="4" key="1">
    <citation type="submission" date="2020-08" db="EMBL/GenBank/DDBJ databases">
        <title>Complete genome sequence of Sphingobium barthaii strain KK22, a high-molecular-weight polycyclic aromatic hydrocarbon-degrading soil bacterium.</title>
        <authorList>
            <person name="Mori J.F."/>
            <person name="Kanaly R.A."/>
        </authorList>
    </citation>
    <scope>NUCLEOTIDE SEQUENCE [LARGE SCALE GENOMIC DNA]</scope>
    <source>
        <strain evidence="4">KK22</strain>
    </source>
</reference>
<feature type="domain" description="SMP-30/Gluconolactonase/LRE-like region" evidence="2">
    <location>
        <begin position="160"/>
        <end position="366"/>
    </location>
</feature>
<dbReference type="Proteomes" id="UP000593663">
    <property type="component" value="Chromosome 1"/>
</dbReference>
<dbReference type="KEGG" id="sbar:H5V43_05090"/>
<proteinExistence type="predicted"/>
<evidence type="ECO:0000313" key="4">
    <source>
        <dbReference type="Proteomes" id="UP000593663"/>
    </source>
</evidence>
<gene>
    <name evidence="3" type="ORF">H5V43_05090</name>
</gene>
<dbReference type="InterPro" id="IPR013658">
    <property type="entry name" value="SGL"/>
</dbReference>
<evidence type="ECO:0000256" key="1">
    <source>
        <dbReference type="SAM" id="MobiDB-lite"/>
    </source>
</evidence>
<accession>A0A7M2GIJ6</accession>
<dbReference type="Gene3D" id="2.120.10.30">
    <property type="entry name" value="TolB, C-terminal domain"/>
    <property type="match status" value="1"/>
</dbReference>
<dbReference type="PANTHER" id="PTHR47572:SF5">
    <property type="entry name" value="BLR2277 PROTEIN"/>
    <property type="match status" value="1"/>
</dbReference>
<dbReference type="InterPro" id="IPR011042">
    <property type="entry name" value="6-blade_b-propeller_TolB-like"/>
</dbReference>
<sequence>MTKRFSDLSPVRPEFVEGLHFSSRNKGASTGSARTGRGGDKLSKLSLTRREILLGGASITLASCAPSTGIGRATPPKPFTLTDFTLVRDGLDAPEGIASSPDGRLFISNGGGAIGVLERDGALRQIGQALAPNGVAVDREGCVIVANMGLLNKGPGPLQRIDVATGTVETLVSELEGRQLVASNGPATARNGDIYCTHSSWGPIGNIGTTTPAGFIYRVAPDGRASIVARGLRGVNGLCLDREERHVYASLTAEGRIRRWRRRADGSLADPQDYGPQLGVVIPDHQAKDIRAMAAAERADLGYCDGIAFDAAGNLWVTLPFANRIVAITPDGRKVDIVHDPEGRMLSSPTNLCWGGADLRDLYVVSRASGVVVKARTDIAGLPLANWPAG</sequence>
<evidence type="ECO:0000313" key="3">
    <source>
        <dbReference type="EMBL" id="QOT72511.1"/>
    </source>
</evidence>
<protein>
    <submittedName>
        <fullName evidence="3">SMP-30/gluconolactonase/LRE family protein</fullName>
    </submittedName>
</protein>
<dbReference type="SUPFAM" id="SSF63829">
    <property type="entry name" value="Calcium-dependent phosphotriesterase"/>
    <property type="match status" value="1"/>
</dbReference>
<name>A0A7M2GIJ6_SPHSA</name>
<feature type="region of interest" description="Disordered" evidence="1">
    <location>
        <begin position="19"/>
        <end position="41"/>
    </location>
</feature>
<organism evidence="3 4">
    <name type="scientific">Sphingobium fuliginis (strain ATCC 27551)</name>
    <dbReference type="NCBI Taxonomy" id="336203"/>
    <lineage>
        <taxon>Bacteria</taxon>
        <taxon>Pseudomonadati</taxon>
        <taxon>Pseudomonadota</taxon>
        <taxon>Alphaproteobacteria</taxon>
        <taxon>Sphingomonadales</taxon>
        <taxon>Sphingomonadaceae</taxon>
        <taxon>Sphingobium</taxon>
    </lineage>
</organism>
<evidence type="ECO:0000259" key="2">
    <source>
        <dbReference type="Pfam" id="PF08450"/>
    </source>
</evidence>
<dbReference type="Pfam" id="PF08450">
    <property type="entry name" value="SGL"/>
    <property type="match status" value="1"/>
</dbReference>
<dbReference type="AlphaFoldDB" id="A0A7M2GIJ6"/>
<dbReference type="InterPro" id="IPR051262">
    <property type="entry name" value="SMP-30/CGR1_Lactonase"/>
</dbReference>
<feature type="compositionally biased region" description="Polar residues" evidence="1">
    <location>
        <begin position="22"/>
        <end position="33"/>
    </location>
</feature>
<dbReference type="PANTHER" id="PTHR47572">
    <property type="entry name" value="LIPOPROTEIN-RELATED"/>
    <property type="match status" value="1"/>
</dbReference>
<dbReference type="EMBL" id="CP060035">
    <property type="protein sequence ID" value="QOT72511.1"/>
    <property type="molecule type" value="Genomic_DNA"/>
</dbReference>